<evidence type="ECO:0000313" key="3">
    <source>
        <dbReference type="Proteomes" id="UP000077623"/>
    </source>
</evidence>
<gene>
    <name evidence="2" type="ORF">A6V39_00390</name>
</gene>
<dbReference type="STRING" id="432608.A6V39_00390"/>
<evidence type="ECO:0000256" key="1">
    <source>
        <dbReference type="SAM" id="Phobius"/>
    </source>
</evidence>
<keyword evidence="1" id="KW-0812">Transmembrane</keyword>
<dbReference type="AlphaFoldDB" id="A0A1A9QE42"/>
<protein>
    <submittedName>
        <fullName evidence="2">Uncharacterized protein</fullName>
    </submittedName>
</protein>
<proteinExistence type="predicted"/>
<sequence length="151" mass="16392">MALKPILTAIAGVGTIGGVATGSYYLLRTNEDNKDTEIKVVTPKSLLQELAGDDFEKLNTATDNPEHDKEWGELIKKYLNPGNIKKINLATPITAGDGKTADNILALKNACKTLLQKSENIVDKDKEMARNWCNKKSALIPKATEGSLPRA</sequence>
<reference evidence="3" key="1">
    <citation type="submission" date="2016-04" db="EMBL/GenBank/DDBJ databases">
        <authorList>
            <person name="Quiroz-Castaneda R.E."/>
            <person name="Martinez-Ocampo F."/>
        </authorList>
    </citation>
    <scope>NUCLEOTIDE SEQUENCE [LARGE SCALE GENOMIC DNA]</scope>
    <source>
        <strain evidence="3">INIFAP01</strain>
    </source>
</reference>
<dbReference type="RefSeq" id="WP_187149742.1">
    <property type="nucleotide sequence ID" value="NZ_LWUJ01000010.1"/>
</dbReference>
<dbReference type="EMBL" id="LWUJ01000010">
    <property type="protein sequence ID" value="OAL10508.1"/>
    <property type="molecule type" value="Genomic_DNA"/>
</dbReference>
<evidence type="ECO:0000313" key="2">
    <source>
        <dbReference type="EMBL" id="OAL10508.1"/>
    </source>
</evidence>
<organism evidence="2 3">
    <name type="scientific">Candidatus Mycoplasma haematobovis</name>
    <dbReference type="NCBI Taxonomy" id="432608"/>
    <lineage>
        <taxon>Bacteria</taxon>
        <taxon>Bacillati</taxon>
        <taxon>Mycoplasmatota</taxon>
        <taxon>Mollicutes</taxon>
        <taxon>Mycoplasmataceae</taxon>
        <taxon>Mycoplasma</taxon>
    </lineage>
</organism>
<keyword evidence="1" id="KW-1133">Transmembrane helix</keyword>
<keyword evidence="3" id="KW-1185">Reference proteome</keyword>
<accession>A0A1A9QE42</accession>
<dbReference type="Proteomes" id="UP000077623">
    <property type="component" value="Unassembled WGS sequence"/>
</dbReference>
<name>A0A1A9QE42_9MOLU</name>
<feature type="transmembrane region" description="Helical" evidence="1">
    <location>
        <begin position="6"/>
        <end position="27"/>
    </location>
</feature>
<keyword evidence="1" id="KW-0472">Membrane</keyword>
<comment type="caution">
    <text evidence="2">The sequence shown here is derived from an EMBL/GenBank/DDBJ whole genome shotgun (WGS) entry which is preliminary data.</text>
</comment>